<evidence type="ECO:0000313" key="3">
    <source>
        <dbReference type="Proteomes" id="UP001596058"/>
    </source>
</evidence>
<dbReference type="Gene3D" id="1.10.1200.10">
    <property type="entry name" value="ACP-like"/>
    <property type="match status" value="1"/>
</dbReference>
<dbReference type="InterPro" id="IPR036736">
    <property type="entry name" value="ACP-like_sf"/>
</dbReference>
<dbReference type="EMBL" id="JBHSPA010000027">
    <property type="protein sequence ID" value="MFC5827103.1"/>
    <property type="molecule type" value="Genomic_DNA"/>
</dbReference>
<sequence length="91" mass="9916">MTDNRASELSFSLIEEKVGEIWRYVLDVPADMADATFFDLEGESISAIRIVSRIEDELGIAIEVGDIFEEDPNLGALVLRVATAAKVSSLA</sequence>
<evidence type="ECO:0000313" key="2">
    <source>
        <dbReference type="EMBL" id="MFC5827103.1"/>
    </source>
</evidence>
<keyword evidence="3" id="KW-1185">Reference proteome</keyword>
<comment type="caution">
    <text evidence="2">The sequence shown here is derived from an EMBL/GenBank/DDBJ whole genome shotgun (WGS) entry which is preliminary data.</text>
</comment>
<proteinExistence type="predicted"/>
<dbReference type="InterPro" id="IPR009081">
    <property type="entry name" value="PP-bd_ACP"/>
</dbReference>
<reference evidence="3" key="1">
    <citation type="journal article" date="2019" name="Int. J. Syst. Evol. Microbiol.">
        <title>The Global Catalogue of Microorganisms (GCM) 10K type strain sequencing project: providing services to taxonomists for standard genome sequencing and annotation.</title>
        <authorList>
            <consortium name="The Broad Institute Genomics Platform"/>
            <consortium name="The Broad Institute Genome Sequencing Center for Infectious Disease"/>
            <person name="Wu L."/>
            <person name="Ma J."/>
        </authorList>
    </citation>
    <scope>NUCLEOTIDE SEQUENCE [LARGE SCALE GENOMIC DNA]</scope>
    <source>
        <strain evidence="3">CCUG 53903</strain>
    </source>
</reference>
<dbReference type="SUPFAM" id="SSF47336">
    <property type="entry name" value="ACP-like"/>
    <property type="match status" value="1"/>
</dbReference>
<protein>
    <submittedName>
        <fullName evidence="2">Phosphopantetheine-binding protein</fullName>
    </submittedName>
</protein>
<dbReference type="PROSITE" id="PS50075">
    <property type="entry name" value="CARRIER"/>
    <property type="match status" value="1"/>
</dbReference>
<accession>A0ABW1CRG8</accession>
<gene>
    <name evidence="2" type="ORF">ACFPZ3_24800</name>
</gene>
<name>A0ABW1CRG8_9ACTN</name>
<organism evidence="2 3">
    <name type="scientific">Nonomuraea insulae</name>
    <dbReference type="NCBI Taxonomy" id="1616787"/>
    <lineage>
        <taxon>Bacteria</taxon>
        <taxon>Bacillati</taxon>
        <taxon>Actinomycetota</taxon>
        <taxon>Actinomycetes</taxon>
        <taxon>Streptosporangiales</taxon>
        <taxon>Streptosporangiaceae</taxon>
        <taxon>Nonomuraea</taxon>
    </lineage>
</organism>
<dbReference type="Proteomes" id="UP001596058">
    <property type="component" value="Unassembled WGS sequence"/>
</dbReference>
<feature type="domain" description="Carrier" evidence="1">
    <location>
        <begin position="9"/>
        <end position="85"/>
    </location>
</feature>
<dbReference type="Pfam" id="PF00550">
    <property type="entry name" value="PP-binding"/>
    <property type="match status" value="1"/>
</dbReference>
<dbReference type="RefSeq" id="WP_379516603.1">
    <property type="nucleotide sequence ID" value="NZ_JBHSPA010000027.1"/>
</dbReference>
<evidence type="ECO:0000259" key="1">
    <source>
        <dbReference type="PROSITE" id="PS50075"/>
    </source>
</evidence>